<organism evidence="2 3">
    <name type="scientific">Phytophthora nicotianae (strain INRA-310)</name>
    <name type="common">Phytophthora parasitica</name>
    <dbReference type="NCBI Taxonomy" id="761204"/>
    <lineage>
        <taxon>Eukaryota</taxon>
        <taxon>Sar</taxon>
        <taxon>Stramenopiles</taxon>
        <taxon>Oomycota</taxon>
        <taxon>Peronosporomycetes</taxon>
        <taxon>Peronosporales</taxon>
        <taxon>Peronosporaceae</taxon>
        <taxon>Phytophthora</taxon>
    </lineage>
</organism>
<name>W2RG67_PHYN3</name>
<sequence length="138" mass="15544">MNRAQEANAPAKNLQKKWNHTTSTNNAPRPNTCPIRVFAKDLLVHSRWFSDVKVQGQYCNYSARLTATVCRVLGNHYEIVLRNQNYTHSHSNSETQASSYLTTATLPLDNQGLEDVKTLADARVSSTHITNFLNDRIG</sequence>
<dbReference type="GeneID" id="20170521"/>
<evidence type="ECO:0000313" key="3">
    <source>
        <dbReference type="Proteomes" id="UP000018817"/>
    </source>
</evidence>
<reference evidence="3" key="1">
    <citation type="submission" date="2011-12" db="EMBL/GenBank/DDBJ databases">
        <authorList>
            <consortium name="The Broad Institute Genome Sequencing Platform"/>
            <person name="Russ C."/>
            <person name="Tyler B."/>
            <person name="Panabieres F."/>
            <person name="Shan W."/>
            <person name="Tripathy S."/>
            <person name="Grunwald N."/>
            <person name="Machado M."/>
            <person name="Young S.K."/>
            <person name="Zeng Q."/>
            <person name="Gargeya S."/>
            <person name="Fitzgerald M."/>
            <person name="Haas B."/>
            <person name="Abouelleil A."/>
            <person name="Alvarado L."/>
            <person name="Arachchi H.M."/>
            <person name="Berlin A."/>
            <person name="Chapman S.B."/>
            <person name="Gearin G."/>
            <person name="Goldberg J."/>
            <person name="Griggs A."/>
            <person name="Gujja S."/>
            <person name="Hansen M."/>
            <person name="Heiman D."/>
            <person name="Howarth C."/>
            <person name="Larimer J."/>
            <person name="Lui A."/>
            <person name="MacDonald P.J.P."/>
            <person name="McCowen C."/>
            <person name="Montmayeur A."/>
            <person name="Murphy C."/>
            <person name="Neiman D."/>
            <person name="Pearson M."/>
            <person name="Priest M."/>
            <person name="Roberts A."/>
            <person name="Saif S."/>
            <person name="Shea T."/>
            <person name="Sisk P."/>
            <person name="Stolte C."/>
            <person name="Sykes S."/>
            <person name="Wortman J."/>
            <person name="Nusbaum C."/>
            <person name="Birren B."/>
        </authorList>
    </citation>
    <scope>NUCLEOTIDE SEQUENCE [LARGE SCALE GENOMIC DNA]</scope>
    <source>
        <strain evidence="3">INRA-310</strain>
    </source>
</reference>
<dbReference type="RefSeq" id="XP_008889738.1">
    <property type="nucleotide sequence ID" value="XM_008891490.1"/>
</dbReference>
<dbReference type="OrthoDB" id="127711at2759"/>
<feature type="compositionally biased region" description="Polar residues" evidence="1">
    <location>
        <begin position="20"/>
        <end position="29"/>
    </location>
</feature>
<dbReference type="EMBL" id="KI669561">
    <property type="protein sequence ID" value="ETN23545.1"/>
    <property type="molecule type" value="Genomic_DNA"/>
</dbReference>
<gene>
    <name evidence="2" type="ORF">PPTG_00125</name>
</gene>
<dbReference type="AlphaFoldDB" id="W2RG67"/>
<feature type="region of interest" description="Disordered" evidence="1">
    <location>
        <begin position="1"/>
        <end position="31"/>
    </location>
</feature>
<reference evidence="2 3" key="2">
    <citation type="submission" date="2013-11" db="EMBL/GenBank/DDBJ databases">
        <title>The Genome Sequence of Phytophthora parasitica INRA-310.</title>
        <authorList>
            <consortium name="The Broad Institute Genomics Platform"/>
            <person name="Russ C."/>
            <person name="Tyler B."/>
            <person name="Panabieres F."/>
            <person name="Shan W."/>
            <person name="Tripathy S."/>
            <person name="Grunwald N."/>
            <person name="Machado M."/>
            <person name="Johnson C.S."/>
            <person name="Arredondo F."/>
            <person name="Hong C."/>
            <person name="Coffey M."/>
            <person name="Young S.K."/>
            <person name="Zeng Q."/>
            <person name="Gargeya S."/>
            <person name="Fitzgerald M."/>
            <person name="Abouelleil A."/>
            <person name="Alvarado L."/>
            <person name="Chapman S.B."/>
            <person name="Gainer-Dewar J."/>
            <person name="Goldberg J."/>
            <person name="Griggs A."/>
            <person name="Gujja S."/>
            <person name="Hansen M."/>
            <person name="Howarth C."/>
            <person name="Imamovic A."/>
            <person name="Ireland A."/>
            <person name="Larimer J."/>
            <person name="McCowan C."/>
            <person name="Murphy C."/>
            <person name="Pearson M."/>
            <person name="Poon T.W."/>
            <person name="Priest M."/>
            <person name="Roberts A."/>
            <person name="Saif S."/>
            <person name="Shea T."/>
            <person name="Sykes S."/>
            <person name="Wortman J."/>
            <person name="Nusbaum C."/>
            <person name="Birren B."/>
        </authorList>
    </citation>
    <scope>NUCLEOTIDE SEQUENCE [LARGE SCALE GENOMIC DNA]</scope>
    <source>
        <strain evidence="2 3">INRA-310</strain>
    </source>
</reference>
<dbReference type="Proteomes" id="UP000018817">
    <property type="component" value="Unassembled WGS sequence"/>
</dbReference>
<proteinExistence type="predicted"/>
<protein>
    <submittedName>
        <fullName evidence="2">Uncharacterized protein</fullName>
    </submittedName>
</protein>
<accession>W2RG67</accession>
<evidence type="ECO:0000313" key="2">
    <source>
        <dbReference type="EMBL" id="ETN23545.1"/>
    </source>
</evidence>
<evidence type="ECO:0000256" key="1">
    <source>
        <dbReference type="SAM" id="MobiDB-lite"/>
    </source>
</evidence>
<dbReference type="VEuPathDB" id="FungiDB:PPTG_00125"/>